<organism evidence="1 2">
    <name type="scientific">Microlunatus soli</name>
    <dbReference type="NCBI Taxonomy" id="630515"/>
    <lineage>
        <taxon>Bacteria</taxon>
        <taxon>Bacillati</taxon>
        <taxon>Actinomycetota</taxon>
        <taxon>Actinomycetes</taxon>
        <taxon>Propionibacteriales</taxon>
        <taxon>Propionibacteriaceae</taxon>
        <taxon>Microlunatus</taxon>
    </lineage>
</organism>
<protein>
    <submittedName>
        <fullName evidence="1">TIGR02453 family protein</fullName>
    </submittedName>
</protein>
<dbReference type="InterPro" id="IPR012808">
    <property type="entry name" value="CHP02453"/>
</dbReference>
<dbReference type="PANTHER" id="PTHR36452:SF1">
    <property type="entry name" value="DUF2461 DOMAIN-CONTAINING PROTEIN"/>
    <property type="match status" value="1"/>
</dbReference>
<dbReference type="Proteomes" id="UP000199103">
    <property type="component" value="Chromosome I"/>
</dbReference>
<gene>
    <name evidence="1" type="ORF">SAMN04489812_5293</name>
</gene>
<sequence>MSDFTGFSIAALDFYDDLELDNSKSFWSAHKATYDEHVRAPMLALTQALETEFGAAKIFRPYRDVRFAKDKTPYKTHQGAFVATAEATGWYVELGAAGVRIAAGFYHAGPPALDRYRRTVADDVRGPELERLLARLRRAGWELGGDRLKTSPRGFSADHPRIELLRHRSLTLGKSFGFEPIIHSAELATAIGKEWRKARPLVEWITRYVSG</sequence>
<evidence type="ECO:0000313" key="2">
    <source>
        <dbReference type="Proteomes" id="UP000199103"/>
    </source>
</evidence>
<evidence type="ECO:0000313" key="1">
    <source>
        <dbReference type="EMBL" id="SDT34407.1"/>
    </source>
</evidence>
<keyword evidence="2" id="KW-1185">Reference proteome</keyword>
<dbReference type="AlphaFoldDB" id="A0A1H1ZLF1"/>
<reference evidence="1 2" key="1">
    <citation type="submission" date="2016-10" db="EMBL/GenBank/DDBJ databases">
        <authorList>
            <person name="de Groot N.N."/>
        </authorList>
    </citation>
    <scope>NUCLEOTIDE SEQUENCE [LARGE SCALE GENOMIC DNA]</scope>
    <source>
        <strain evidence="1 2">DSM 21800</strain>
    </source>
</reference>
<dbReference type="PIRSF" id="PIRSF028451">
    <property type="entry name" value="UCP028451"/>
    <property type="match status" value="1"/>
</dbReference>
<proteinExistence type="predicted"/>
<dbReference type="InterPro" id="IPR015996">
    <property type="entry name" value="UCP028451"/>
</dbReference>
<accession>A0A1H1ZLF1</accession>
<name>A0A1H1ZLF1_9ACTN</name>
<dbReference type="RefSeq" id="WP_091529203.1">
    <property type="nucleotide sequence ID" value="NZ_LT629772.1"/>
</dbReference>
<dbReference type="STRING" id="630515.SAMN04489812_5293"/>
<dbReference type="NCBIfam" id="TIGR02453">
    <property type="entry name" value="TIGR02453 family protein"/>
    <property type="match status" value="1"/>
</dbReference>
<dbReference type="OrthoDB" id="9794241at2"/>
<dbReference type="EMBL" id="LT629772">
    <property type="protein sequence ID" value="SDT34407.1"/>
    <property type="molecule type" value="Genomic_DNA"/>
</dbReference>
<dbReference type="PANTHER" id="PTHR36452">
    <property type="entry name" value="CHROMOSOME 12, WHOLE GENOME SHOTGUN SEQUENCE"/>
    <property type="match status" value="1"/>
</dbReference>
<dbReference type="Pfam" id="PF09365">
    <property type="entry name" value="DUF2461"/>
    <property type="match status" value="1"/>
</dbReference>